<proteinExistence type="predicted"/>
<gene>
    <name evidence="1" type="ORF">F8O03_08985</name>
</gene>
<dbReference type="Proteomes" id="UP000490386">
    <property type="component" value="Unassembled WGS sequence"/>
</dbReference>
<dbReference type="Pfam" id="PF11662">
    <property type="entry name" value="DUF3263"/>
    <property type="match status" value="1"/>
</dbReference>
<organism evidence="1 2">
    <name type="scientific">Pseudoclavibacter terrae</name>
    <dbReference type="NCBI Taxonomy" id="1530195"/>
    <lineage>
        <taxon>Bacteria</taxon>
        <taxon>Bacillati</taxon>
        <taxon>Actinomycetota</taxon>
        <taxon>Actinomycetes</taxon>
        <taxon>Micrococcales</taxon>
        <taxon>Microbacteriaceae</taxon>
        <taxon>Pseudoclavibacter</taxon>
    </lineage>
</organism>
<dbReference type="InterPro" id="IPR021678">
    <property type="entry name" value="DUF3263"/>
</dbReference>
<accession>A0A7J5B3M9</accession>
<dbReference type="OrthoDB" id="5122882at2"/>
<name>A0A7J5B3M9_9MICO</name>
<dbReference type="RefSeq" id="WP_104253308.1">
    <property type="nucleotide sequence ID" value="NZ_WBJX01000002.1"/>
</dbReference>
<protein>
    <submittedName>
        <fullName evidence="1">DUF3263 domain-containing protein</fullName>
    </submittedName>
</protein>
<evidence type="ECO:0000313" key="2">
    <source>
        <dbReference type="Proteomes" id="UP000490386"/>
    </source>
</evidence>
<keyword evidence="2" id="KW-1185">Reference proteome</keyword>
<evidence type="ECO:0000313" key="1">
    <source>
        <dbReference type="EMBL" id="KAB1638508.1"/>
    </source>
</evidence>
<reference evidence="1 2" key="1">
    <citation type="submission" date="2019-09" db="EMBL/GenBank/DDBJ databases">
        <title>Phylogeny of genus Pseudoclavibacter and closely related genus.</title>
        <authorList>
            <person name="Li Y."/>
        </authorList>
    </citation>
    <scope>NUCLEOTIDE SEQUENCE [LARGE SCALE GENOMIC DNA]</scope>
    <source>
        <strain evidence="1 2">THG-MD12</strain>
    </source>
</reference>
<dbReference type="AlphaFoldDB" id="A0A7J5B3M9"/>
<comment type="caution">
    <text evidence="1">The sequence shown here is derived from an EMBL/GenBank/DDBJ whole genome shotgun (WGS) entry which is preliminary data.</text>
</comment>
<sequence>MITARARALLEFEAAHPGRDRPKLDKIRQLGLTPEGYEARLEVLVADVDVMAEYPELVYRYWNQRRDRASRP</sequence>
<dbReference type="EMBL" id="WBJX01000002">
    <property type="protein sequence ID" value="KAB1638508.1"/>
    <property type="molecule type" value="Genomic_DNA"/>
</dbReference>